<dbReference type="PANTHER" id="PTHR13610:SF11">
    <property type="entry name" value="METHYLTRANSFERASE DOMAIN-CONTAINING PROTEIN"/>
    <property type="match status" value="1"/>
</dbReference>
<feature type="domain" description="Methyltransferase" evidence="5">
    <location>
        <begin position="62"/>
        <end position="145"/>
    </location>
</feature>
<dbReference type="PANTHER" id="PTHR13610">
    <property type="entry name" value="METHYLTRANSFERASE DOMAIN-CONTAINING PROTEIN"/>
    <property type="match status" value="1"/>
</dbReference>
<dbReference type="AlphaFoldDB" id="A0A1F7J5Q2"/>
<proteinExistence type="predicted"/>
<dbReference type="Pfam" id="PF13649">
    <property type="entry name" value="Methyltransf_25"/>
    <property type="match status" value="1"/>
</dbReference>
<accession>A0A1F7J5Q2</accession>
<evidence type="ECO:0000256" key="1">
    <source>
        <dbReference type="ARBA" id="ARBA00022603"/>
    </source>
</evidence>
<feature type="transmembrane region" description="Helical" evidence="4">
    <location>
        <begin position="6"/>
        <end position="34"/>
    </location>
</feature>
<dbReference type="EMBL" id="MGAQ01000010">
    <property type="protein sequence ID" value="OGK50932.1"/>
    <property type="molecule type" value="Genomic_DNA"/>
</dbReference>
<protein>
    <recommendedName>
        <fullName evidence="5">Methyltransferase domain-containing protein</fullName>
    </recommendedName>
</protein>
<dbReference type="GO" id="GO:0032259">
    <property type="term" value="P:methylation"/>
    <property type="evidence" value="ECO:0007669"/>
    <property type="project" value="UniProtKB-KW"/>
</dbReference>
<keyword evidence="2" id="KW-0808">Transferase</keyword>
<organism evidence="6 7">
    <name type="scientific">Candidatus Roizmanbacteria bacterium RIFCSPLOWO2_01_FULL_40_42</name>
    <dbReference type="NCBI Taxonomy" id="1802066"/>
    <lineage>
        <taxon>Bacteria</taxon>
        <taxon>Candidatus Roizmaniibacteriota</taxon>
    </lineage>
</organism>
<keyword evidence="1" id="KW-0489">Methyltransferase</keyword>
<keyword evidence="3" id="KW-0949">S-adenosyl-L-methionine</keyword>
<sequence length="181" mass="20682">MLEVVLYFSFLLLELLFAFGIFIYILSLLFSSFMGAPYVPTKKKSVLEILKGAGLRKGSALLELGCGDGRVVRTAVENFQVKGLGLDINPLLIFIARLKALRLKKLIVFKTQNLYNADFSNFDFIYVFLMPEMLAKLKKKFSKECKKSATIISHGFKIAGWDNKIKKVLQREPFPTYYYKV</sequence>
<keyword evidence="4" id="KW-0812">Transmembrane</keyword>
<keyword evidence="4" id="KW-1133">Transmembrane helix</keyword>
<evidence type="ECO:0000313" key="6">
    <source>
        <dbReference type="EMBL" id="OGK50932.1"/>
    </source>
</evidence>
<dbReference type="InterPro" id="IPR029063">
    <property type="entry name" value="SAM-dependent_MTases_sf"/>
</dbReference>
<reference evidence="6 7" key="1">
    <citation type="journal article" date="2016" name="Nat. Commun.">
        <title>Thousands of microbial genomes shed light on interconnected biogeochemical processes in an aquifer system.</title>
        <authorList>
            <person name="Anantharaman K."/>
            <person name="Brown C.T."/>
            <person name="Hug L.A."/>
            <person name="Sharon I."/>
            <person name="Castelle C.J."/>
            <person name="Probst A.J."/>
            <person name="Thomas B.C."/>
            <person name="Singh A."/>
            <person name="Wilkins M.J."/>
            <person name="Karaoz U."/>
            <person name="Brodie E.L."/>
            <person name="Williams K.H."/>
            <person name="Hubbard S.S."/>
            <person name="Banfield J.F."/>
        </authorList>
    </citation>
    <scope>NUCLEOTIDE SEQUENCE [LARGE SCALE GENOMIC DNA]</scope>
</reference>
<evidence type="ECO:0000256" key="3">
    <source>
        <dbReference type="ARBA" id="ARBA00022691"/>
    </source>
</evidence>
<dbReference type="InterPro" id="IPR026170">
    <property type="entry name" value="FAM173A/B"/>
</dbReference>
<dbReference type="Gene3D" id="3.40.50.150">
    <property type="entry name" value="Vaccinia Virus protein VP39"/>
    <property type="match status" value="1"/>
</dbReference>
<dbReference type="Proteomes" id="UP000178558">
    <property type="component" value="Unassembled WGS sequence"/>
</dbReference>
<name>A0A1F7J5Q2_9BACT</name>
<evidence type="ECO:0000256" key="2">
    <source>
        <dbReference type="ARBA" id="ARBA00022679"/>
    </source>
</evidence>
<evidence type="ECO:0000259" key="5">
    <source>
        <dbReference type="Pfam" id="PF13649"/>
    </source>
</evidence>
<evidence type="ECO:0000256" key="4">
    <source>
        <dbReference type="SAM" id="Phobius"/>
    </source>
</evidence>
<dbReference type="GO" id="GO:0016279">
    <property type="term" value="F:protein-lysine N-methyltransferase activity"/>
    <property type="evidence" value="ECO:0007669"/>
    <property type="project" value="InterPro"/>
</dbReference>
<keyword evidence="4" id="KW-0472">Membrane</keyword>
<dbReference type="CDD" id="cd02440">
    <property type="entry name" value="AdoMet_MTases"/>
    <property type="match status" value="1"/>
</dbReference>
<dbReference type="InterPro" id="IPR041698">
    <property type="entry name" value="Methyltransf_25"/>
</dbReference>
<evidence type="ECO:0000313" key="7">
    <source>
        <dbReference type="Proteomes" id="UP000178558"/>
    </source>
</evidence>
<gene>
    <name evidence="6" type="ORF">A3B50_01495</name>
</gene>
<comment type="caution">
    <text evidence="6">The sequence shown here is derived from an EMBL/GenBank/DDBJ whole genome shotgun (WGS) entry which is preliminary data.</text>
</comment>
<dbReference type="SUPFAM" id="SSF53335">
    <property type="entry name" value="S-adenosyl-L-methionine-dependent methyltransferases"/>
    <property type="match status" value="1"/>
</dbReference>